<sequence length="192" mass="21365">MKKIFTLLLMAGLFSSCGSSTSSSSLSDSITVDTSAVIETDFSQAKEKPAENTSKWTYKEEEDKMTSKKKYFADIEANNELNFDFPYDGGSTGSIMIRKKNGETDVMLSISKGQFNTGVDGTSITVRFDDDKPVTFECSEASDNSSDLLFINNTKKFISRLKKSKKMNVQAEFYESGLQIMEFTTAGFVWAH</sequence>
<evidence type="ECO:0000256" key="1">
    <source>
        <dbReference type="SAM" id="SignalP"/>
    </source>
</evidence>
<keyword evidence="3" id="KW-1185">Reference proteome</keyword>
<dbReference type="OrthoDB" id="1454647at2"/>
<name>A0A6I4I5H0_9SPHI</name>
<accession>A0A6I4I5H0</accession>
<proteinExistence type="predicted"/>
<evidence type="ECO:0000313" key="3">
    <source>
        <dbReference type="Proteomes" id="UP000434850"/>
    </source>
</evidence>
<reference evidence="2 3" key="1">
    <citation type="submission" date="2019-12" db="EMBL/GenBank/DDBJ databases">
        <title>Mucilaginibacter sp. HME9299 genome sequencing and assembly.</title>
        <authorList>
            <person name="Kang H."/>
            <person name="Kim H."/>
            <person name="Joh K."/>
        </authorList>
    </citation>
    <scope>NUCLEOTIDE SEQUENCE [LARGE SCALE GENOMIC DNA]</scope>
    <source>
        <strain evidence="2 3">HME9299</strain>
    </source>
</reference>
<evidence type="ECO:0000313" key="2">
    <source>
        <dbReference type="EMBL" id="MVN90445.1"/>
    </source>
</evidence>
<evidence type="ECO:0008006" key="4">
    <source>
        <dbReference type="Google" id="ProtNLM"/>
    </source>
</evidence>
<dbReference type="AlphaFoldDB" id="A0A6I4I5H0"/>
<keyword evidence="1" id="KW-0732">Signal</keyword>
<feature type="signal peptide" evidence="1">
    <location>
        <begin position="1"/>
        <end position="21"/>
    </location>
</feature>
<protein>
    <recommendedName>
        <fullName evidence="4">Lipoprotein</fullName>
    </recommendedName>
</protein>
<gene>
    <name evidence="2" type="ORF">GO816_04830</name>
</gene>
<dbReference type="PROSITE" id="PS51257">
    <property type="entry name" value="PROKAR_LIPOPROTEIN"/>
    <property type="match status" value="1"/>
</dbReference>
<dbReference type="Proteomes" id="UP000434850">
    <property type="component" value="Unassembled WGS sequence"/>
</dbReference>
<comment type="caution">
    <text evidence="2">The sequence shown here is derived from an EMBL/GenBank/DDBJ whole genome shotgun (WGS) entry which is preliminary data.</text>
</comment>
<organism evidence="2 3">
    <name type="scientific">Mucilaginibacter aquatilis</name>
    <dbReference type="NCBI Taxonomy" id="1517760"/>
    <lineage>
        <taxon>Bacteria</taxon>
        <taxon>Pseudomonadati</taxon>
        <taxon>Bacteroidota</taxon>
        <taxon>Sphingobacteriia</taxon>
        <taxon>Sphingobacteriales</taxon>
        <taxon>Sphingobacteriaceae</taxon>
        <taxon>Mucilaginibacter</taxon>
    </lineage>
</organism>
<dbReference type="EMBL" id="WQLA01000002">
    <property type="protein sequence ID" value="MVN90445.1"/>
    <property type="molecule type" value="Genomic_DNA"/>
</dbReference>
<feature type="chain" id="PRO_5026087765" description="Lipoprotein" evidence="1">
    <location>
        <begin position="22"/>
        <end position="192"/>
    </location>
</feature>
<dbReference type="RefSeq" id="WP_157540234.1">
    <property type="nucleotide sequence ID" value="NZ_WQLA01000002.1"/>
</dbReference>